<dbReference type="PANTHER" id="PTHR24198:SF165">
    <property type="entry name" value="ANKYRIN REPEAT-CONTAINING PROTEIN-RELATED"/>
    <property type="match status" value="1"/>
</dbReference>
<evidence type="ECO:0000313" key="5">
    <source>
        <dbReference type="Proteomes" id="UP001519460"/>
    </source>
</evidence>
<dbReference type="EMBL" id="JACVVK020000095">
    <property type="protein sequence ID" value="KAK7493229.1"/>
    <property type="molecule type" value="Genomic_DNA"/>
</dbReference>
<dbReference type="PANTHER" id="PTHR24198">
    <property type="entry name" value="ANKYRIN REPEAT AND PROTEIN KINASE DOMAIN-CONTAINING PROTEIN"/>
    <property type="match status" value="1"/>
</dbReference>
<comment type="caution">
    <text evidence="4">The sequence shown here is derived from an EMBL/GenBank/DDBJ whole genome shotgun (WGS) entry which is preliminary data.</text>
</comment>
<dbReference type="SUPFAM" id="SSF48403">
    <property type="entry name" value="Ankyrin repeat"/>
    <property type="match status" value="1"/>
</dbReference>
<evidence type="ECO:0000256" key="2">
    <source>
        <dbReference type="ARBA" id="ARBA00023043"/>
    </source>
</evidence>
<feature type="repeat" description="ANK" evidence="3">
    <location>
        <begin position="145"/>
        <end position="177"/>
    </location>
</feature>
<evidence type="ECO:0000313" key="4">
    <source>
        <dbReference type="EMBL" id="KAK7493229.1"/>
    </source>
</evidence>
<keyword evidence="5" id="KW-1185">Reference proteome</keyword>
<keyword evidence="1" id="KW-0677">Repeat</keyword>
<dbReference type="SMART" id="SM00248">
    <property type="entry name" value="ANK"/>
    <property type="match status" value="4"/>
</dbReference>
<dbReference type="Pfam" id="PF12796">
    <property type="entry name" value="Ank_2"/>
    <property type="match status" value="1"/>
</dbReference>
<dbReference type="PROSITE" id="PS50297">
    <property type="entry name" value="ANK_REP_REGION"/>
    <property type="match status" value="1"/>
</dbReference>
<evidence type="ECO:0000256" key="3">
    <source>
        <dbReference type="PROSITE-ProRule" id="PRU00023"/>
    </source>
</evidence>
<dbReference type="PROSITE" id="PS50088">
    <property type="entry name" value="ANK_REPEAT"/>
    <property type="match status" value="1"/>
</dbReference>
<sequence>MKFASDGNKKIDSSCSSLQLSHFAQTYTDFAFMVNEFASTRSREIGLPLLIESAEFPLIATTGTAFFVVLAGLRSWREICGCLSGQADLITYMLEKGADVHAETTDGDSPLYLTTYAILNMMHRDLNSLLILIRAGCNINKQNKRGYTPLHRAASKGDKVVIKFLLEHGADPYIANTAGVYPIDCAICAGHIEAAEMLKIKFPSPYVWDVVEPHTPLNIKLGLQSPQRNLLLESSKPRVLRKILM</sequence>
<accession>A0ABD0L156</accession>
<name>A0ABD0L156_9CAEN</name>
<reference evidence="4 5" key="1">
    <citation type="journal article" date="2023" name="Sci. Data">
        <title>Genome assembly of the Korean intertidal mud-creeper Batillaria attramentaria.</title>
        <authorList>
            <person name="Patra A.K."/>
            <person name="Ho P.T."/>
            <person name="Jun S."/>
            <person name="Lee S.J."/>
            <person name="Kim Y."/>
            <person name="Won Y.J."/>
        </authorList>
    </citation>
    <scope>NUCLEOTIDE SEQUENCE [LARGE SCALE GENOMIC DNA]</scope>
    <source>
        <strain evidence="4">Wonlab-2016</strain>
    </source>
</reference>
<organism evidence="4 5">
    <name type="scientific">Batillaria attramentaria</name>
    <dbReference type="NCBI Taxonomy" id="370345"/>
    <lineage>
        <taxon>Eukaryota</taxon>
        <taxon>Metazoa</taxon>
        <taxon>Spiralia</taxon>
        <taxon>Lophotrochozoa</taxon>
        <taxon>Mollusca</taxon>
        <taxon>Gastropoda</taxon>
        <taxon>Caenogastropoda</taxon>
        <taxon>Sorbeoconcha</taxon>
        <taxon>Cerithioidea</taxon>
        <taxon>Batillariidae</taxon>
        <taxon>Batillaria</taxon>
    </lineage>
</organism>
<dbReference type="InterPro" id="IPR036770">
    <property type="entry name" value="Ankyrin_rpt-contain_sf"/>
</dbReference>
<evidence type="ECO:0000256" key="1">
    <source>
        <dbReference type="ARBA" id="ARBA00022737"/>
    </source>
</evidence>
<dbReference type="Gene3D" id="1.25.40.20">
    <property type="entry name" value="Ankyrin repeat-containing domain"/>
    <property type="match status" value="1"/>
</dbReference>
<protein>
    <submittedName>
        <fullName evidence="4">Uncharacterized protein</fullName>
    </submittedName>
</protein>
<dbReference type="InterPro" id="IPR002110">
    <property type="entry name" value="Ankyrin_rpt"/>
</dbReference>
<dbReference type="Proteomes" id="UP001519460">
    <property type="component" value="Unassembled WGS sequence"/>
</dbReference>
<proteinExistence type="predicted"/>
<gene>
    <name evidence="4" type="ORF">BaRGS_00015566</name>
</gene>
<dbReference type="AlphaFoldDB" id="A0ABD0L156"/>
<keyword evidence="2 3" id="KW-0040">ANK repeat</keyword>